<dbReference type="Pfam" id="PF08242">
    <property type="entry name" value="Methyltransf_12"/>
    <property type="match status" value="1"/>
</dbReference>
<gene>
    <name evidence="14" type="ORF">VA599_10780</name>
</gene>
<keyword evidence="8" id="KW-0511">Multifunctional enzyme</keyword>
<protein>
    <submittedName>
        <fullName evidence="14">SDR family NAD(P)-dependent oxidoreductase</fullName>
    </submittedName>
</protein>
<dbReference type="SUPFAM" id="SSF51735">
    <property type="entry name" value="NAD(P)-binding Rossmann-fold domains"/>
    <property type="match status" value="3"/>
</dbReference>
<dbReference type="PROSITE" id="PS00606">
    <property type="entry name" value="KS3_1"/>
    <property type="match status" value="1"/>
</dbReference>
<dbReference type="Pfam" id="PF00550">
    <property type="entry name" value="PP-binding"/>
    <property type="match status" value="5"/>
</dbReference>
<dbReference type="PROSITE" id="PS52004">
    <property type="entry name" value="KS3_2"/>
    <property type="match status" value="3"/>
</dbReference>
<dbReference type="Pfam" id="PF21089">
    <property type="entry name" value="PKS_DH_N"/>
    <property type="match status" value="1"/>
</dbReference>
<dbReference type="SMART" id="SM01294">
    <property type="entry name" value="PKS_PP_betabranch"/>
    <property type="match status" value="2"/>
</dbReference>
<dbReference type="InterPro" id="IPR013968">
    <property type="entry name" value="PKS_KR"/>
</dbReference>
<dbReference type="InterPro" id="IPR057326">
    <property type="entry name" value="KR_dom"/>
</dbReference>
<name>A0ABV0CJJ4_9NEIS</name>
<feature type="domain" description="Ketosynthase family 3 (KS3)" evidence="13">
    <location>
        <begin position="2406"/>
        <end position="2829"/>
    </location>
</feature>
<dbReference type="InterPro" id="IPR018201">
    <property type="entry name" value="Ketoacyl_synth_AS"/>
</dbReference>
<feature type="domain" description="Carrier" evidence="12">
    <location>
        <begin position="2282"/>
        <end position="2356"/>
    </location>
</feature>
<dbReference type="SUPFAM" id="SSF53335">
    <property type="entry name" value="S-adenosyl-L-methionine-dependent methyltransferases"/>
    <property type="match status" value="1"/>
</dbReference>
<evidence type="ECO:0000313" key="14">
    <source>
        <dbReference type="EMBL" id="MEN7431236.1"/>
    </source>
</evidence>
<feature type="region of interest" description="Disordered" evidence="11">
    <location>
        <begin position="2367"/>
        <end position="2402"/>
    </location>
</feature>
<accession>A0ABV0CJJ4</accession>
<dbReference type="InterPro" id="IPR029063">
    <property type="entry name" value="SAM-dependent_MTases_sf"/>
</dbReference>
<dbReference type="Gene3D" id="6.20.390.20">
    <property type="match status" value="1"/>
</dbReference>
<dbReference type="PROSITE" id="PS00166">
    <property type="entry name" value="ENOYL_COA_HYDRATASE"/>
    <property type="match status" value="1"/>
</dbReference>
<dbReference type="SUPFAM" id="SSF47336">
    <property type="entry name" value="ACP-like"/>
    <property type="match status" value="5"/>
</dbReference>
<dbReference type="InterPro" id="IPR054514">
    <property type="entry name" value="RhiE-like_linker"/>
</dbReference>
<feature type="region of interest" description="Disordered" evidence="11">
    <location>
        <begin position="1426"/>
        <end position="1445"/>
    </location>
</feature>
<dbReference type="SUPFAM" id="SSF52096">
    <property type="entry name" value="ClpP/crotonase"/>
    <property type="match status" value="3"/>
</dbReference>
<evidence type="ECO:0000259" key="12">
    <source>
        <dbReference type="PROSITE" id="PS50075"/>
    </source>
</evidence>
<dbReference type="InterPro" id="IPR013217">
    <property type="entry name" value="Methyltransf_12"/>
</dbReference>
<comment type="subcellular location">
    <subcellularLocation>
        <location evidence="1">Cytoplasm</location>
    </subcellularLocation>
</comment>
<dbReference type="InterPro" id="IPR016039">
    <property type="entry name" value="Thiolase-like"/>
</dbReference>
<dbReference type="RefSeq" id="WP_346788571.1">
    <property type="nucleotide sequence ID" value="NZ_JAYFSJ010000007.1"/>
</dbReference>
<dbReference type="Gene3D" id="3.10.129.110">
    <property type="entry name" value="Polyketide synthase dehydratase"/>
    <property type="match status" value="1"/>
</dbReference>
<keyword evidence="5" id="KW-0597">Phosphoprotein</keyword>
<dbReference type="InterPro" id="IPR036291">
    <property type="entry name" value="NAD(P)-bd_dom_sf"/>
</dbReference>
<dbReference type="InterPro" id="IPR020841">
    <property type="entry name" value="PKS_Beta-ketoAc_synthase_dom"/>
</dbReference>
<sequence>MKQELERIYRALASGELSQQDAMLRIATLRRTEGEALATLLASPQWEAAVAPDGAGEGAGERLVLLRGFSPKDAEALSSRLAPATCRMLDGEGYEALALGVFEALRGLMRARPQSPARLQLVVAGDEAEWLIGLAGMFETARLENPAVAAQLVLVSAGVDGAALARGLRAEWGGSSDVAVRLDGSGRQARRWRVIDEAPTAPDALRQGGVYLIAGGLGGLGRLFAREMLSRGADAAVVLAGRSEPEQAMLAELQALGRVEYARADISNAAETDALVADILARHGRLDGVIHSSGLLRDEFILKKTVDSFRAVLAPKVAGCRNLDRATRALPLDFFVLFSSIASWAGNLGQADYAAANGFLEQFAVYRNRLAAVGERCGRAAAIAWPHWLDGGMHVDAADMDALRKRTGMGSLSAEAGIQAWRRCLSQPQGALMAMHGDPAAMRKALEPREQAAQPMARTLAATAEPADLAARTRDFLRGVFAGALKLPPERIEGRAALEKYGIDSILAMNVTGELEKTFGTLAKTLFFEYRTLDELADYFLQAQKPALLALFAAEVPAPEASAPIAPAAVPAIARRGRPQRSAAPTIPAPAANEPIAIVGLSGRYPEAWDLAAYWRNLSEGRDCIVEVPASRWDWREHYSEDRGEAGRHYSKWGGFIEGVDEFDPRFFNISPKEAAGIDPQERLFLQHAWLAVEDAGLSRAALQAAAADGRAGQVGVYAGVMYGEYNLSGSLASIANRTSYFLDLHGPSLTLDTMCSSSLTAIHLACQDLRQGRTALALAGGVNVTVHPNKYLMLSAGQFISGDGHCQSFGEGGDGYIPGEGVGVAVLKRLSDAERDGNHIYGLIRGSALNHGGKTNGYTVPNPQAQAEVIRMALAEAGVAARDVGYIEAHGTGTKLGDPIEIAALTRAFHEGLAPDERQAGFCRIGSAKSNIGHCESAAGIAGVTKVLLQMKHGAIAPSLHSNRLNPHIDFAATPFVVNQTLSPWARPARDGRVLPRVAGVSSFGAGGSNAHLIIEEYRPASSPQTAAESAFIAPLSARTPEHLRQRAADLLDRLRAGGIGIRGLARTLQSGREAMVERAAFVAASAQELQAQLEVFVRDGRAAFQGSVKSRDMLTLDEAGAELRAEAEQAIASADLNKLAKLWAEGLDWGWERLRADGAGLVSLPGYPFARERYWQAPAAMPSVRADLHPLAHANVSSLSEQAYETRFSGEEPFLEAVGGFKRLPALLMLEMARFALDAASEARCGWALSDVRWGAPAQAGREQALRAVLLARDDEHVDVEIHTGEAVHCQVHAERTDEPLAERHDLSSLRAGMRAGASGLWSTEGCRLAALPSGDEGGEWTLSPHGLRMAVSLLDEMAGLRGEPLSLAELRLSGAPGKAAWLYLRQAEAGVFDIDLCDDGGQVLARLAGLRRRAAEPELAVQAEEPRADEPPHPAAAMVSAPPASRGKPILVALAEAAEPIAAPLAAKARLALSDVSAAGAAGVSDRLRDLGDGIFRLDVPGGNLAAGLASLASALEQASRMPSLKALLLAGGDESWRGGRETCDAAIASGLPQAVACFPFPLIAAPAAGAVGAGWLLSLLCDFMVLAEDAEYGYADPAANLFPSGAEDRLLRARLGEALAEATLYRRALASGAELARMGLACPVSARGEAAERALALARDLADKPAEALRLLKAHLGRKVAAQAAELAPAGLPEAAASQTEDEGLRQGALLVAPAAAGKKWSPAAMAAELRAAYARADLLPACRSIVLSGLPAGLAGDAGQWPAAEAEVLRDALRASPLPLIAACDGDATGLAWWLCLWCDAAVFVDQGRYGFAGLASAPALEDEAARLAALRLGGKAARELSLDADNRTGLSLGQLCGAAEIADAAGALPRALALASQWRSWPRGLARDWKARRNAELSALPPVDPADAAPSQAESFDLDFGPVSLDIRPDGVALVAMREREAKNMFTPALVDGLKRAFAHAASAPACRIVVLTGHDGYFATGGTRETLQAIQKGQAQFTDEMAFQLALACPLPVLSAMQGHAIGGGWAFGMFADLAWAAEEARYFNPYMSYGFTPGAGSTLIFPERLGLDLARETLLTAREQSGADLAGRGLPALPRRALLDAALERAARIAGQPRERLIRLKRLLAQPLLVARDEAYRLEVAMHQATFVRNDDTLRRIESRFGGESPQEVRPASAPTAGAADIVDAMRRLLAQELLLREAEIDDDAPFIELGLDSITGVTWIRKINARFGTDIEATRVYSHPTLAALAGHLAELLAGRESSGAATAVAVSSGDSGDVAATLRELLARELHLGLDEIDDETPFIELGLDSITGVTWVRKINERYGVDIEATRVYSHPTLAEMARLVAEAMPGPVRDEALRMPAPTTGQKPAAPKPEAAPTLASWRKPGRGKAAAKGRPAPEAIAVIGMAGQFPKAGDVDAFWRNIAEGRDCVAAVPAERWSLAEYYREGAPTPGKTNSRWLGALDGYDCFDPLFFSISPTEAEAMDPQQRLFLQAGWHCVENAGYSASALSGSRCGVFVGCGASDYLMPSDEARLSAQGFLGTASSILAARIAYMLNLRGPSLAIDTACSSSLVAFATACDSLNAGNCDLALAGGVYVMGGPSMHVMTAQAGMLSPDGRCHAFDQRANGFVPGEGVGALLLKRLSDAERDGDRILAVVRGWGVNQDGKSNGITAPNEDAQSELLQSVYRRFGIDPAEIGLVEAHGTGTKLGDPIEVAGLKAAFRPFTDSAGYCAIGSVKSNIGHCLTAAGAAGMIKLVQALRHRQLPPTIHYRQRNEHIQLDGSPFYINDSLRPWRGEDGRARLAAVSSFGFSGTNAHIVLGEYLAPRRASREIAVLNQDGRLMVPLSARTEEQLRRKAADLLSALNVSEPELPELAYTLQLGREAMDERVGFLAASVAELRRQLASFVAGEPMPDGAHRGDARRNRDSLKLLNQDAEVRAGLVEKWLSQRRLGKLLELWAKGLDFDWSLLYPGAAPRRIELPNYPFAAERYWIAAGRAKAESPADRVAAADENILETATPVWDRLFDTGRDASTGRRALVLGADEAQAELLRRHYPAAAFAFLADDGEMEQLADRLAGQRFDRLVWLAHAGDAAKLSEESLIADQARGALRALRLARALQRLGLDSQALEWDWITIGALATHRGEAANPAHAGLQGLCGSLADAYPAWSLRLCDLQAWSEDAVAALGGLSLRGKGACYAWRGGEWFARKLVEARMAQPAETPYRAGGVYVAIGGAGGIGEAWTRHVMSACDAQVVWIGRRPMDEALRRKLDDLAAFGPRPEYIQADARQPGALEAARDEIKRRHGAIHGVAHSAVGAFDQSLKTVSEADFRAVLAAKVDISVRIAQAFAGEALDFALFFSSNASFVRGAGMGGYAAGCAFKDAFAGQLARLWPCAVKVVNWGYWDIGAGDKLSDALKGFFHASGYRPLREAEAMAALDAFLAGDFSQMSISRVARGSAARLCADGEWLAEPAHGETLPALLDFDSLPLPEAFAALQGRAGEQMEPLLIRLMAGVIRGATHPAAGLRRWLEESRKIIARAGVDEAAPLDAAWREWDAALPAWLGRPGGSELCRLVDRCVRALPDILSGARKATDVIFPGSSLEWVERVYKTDVHSLAFNQSLRDTLLAAVDARLAAEPSARLRLLEIGAGTGATTAGILDRLAPRADRIAEYCYTDISKAFLFHAEREYAPTAPYLRTLLLNVEKPLAGQDVAPGSYDFVVAANVIHATRNIRNTLRNAKALLRRGGALLMNEISLHSVCGHLTFGLLDGWWLNEDDEVRIPGSPGLFPEAWRRVLEEEGFSAVHFPCRGAHAAGQQIIVAVSDGVMRQREPDIPPSAAQKALPARVEVPAAAVRPSASSLREAAVALCKRVIGEALKIDERELDAETPLERYGIDSIVIGLVNQQLQRHFDDIGSTLLYQFQTIAALAEHLLRTQRGRLEAMCGGGEGSVWPPPASAAAAPLDQAALRAKAVELCRQVFADALKLDPNHIDPAEPLERYGFDSIIVNLVNQRLQQHFGEIGSTLLFQFQTLDALAGHLAHTHADALIRLCGQSAPAVAAAASILQPEPAAAHPVAAPRQPGRGPIAVIGISGMYPGADDLEAFWQRLKNGDDCVGEIPARRWKLAGFYQPDEQKAVDAGLSYCKQGGFVDRFAEFDTLFFGIPPREAYNMDPQERLFMQSAWHALENAGYTRRDLRERFGGRVGVFAGITRAGYNLHRPLDGNDEKFWPRTSFASVANRLSYFLDIHGPSLPVDTMCSSSLTALHEACEHIANGDCDLAFAGGVNLYLHSTSFTDMSSQHMLSADGKCKSFGAGANGFVPGEGVGVALLKPLERAVADGDIIHGVILATQVNHGGKTNGFTVPNPAAQADLVRRALDKAGISARDVSYIEAHGTGTELGDPIEISGLQQAFAKDTADTGFCAIGSVKSNIGHCEAAAGVAGLSKVLLQIKHGQLAPSLHAETLNPHIRFDKTPFQVNRELAAWRRPMAAGGGEKPRIAGISSFGAGGANAHVIVGEYRAQSPARLAELSVGGIAALPLSARTPEQLRQKARELRDYLAASGKDVDLAALAYTLQVGREAMEERLGLAAESLEQLISMLSAYADEERVVDGVWRGQTQRGPEGLKRILQDDDIKSAIAGWAAAGRQTKLLELWMQGFDIDWRGLYRGREPRRIELPGYPFARDEYWLPETVQRRAESAAPQADGLSRLMETLGRIEDSTLSPAEGARLLKNLV</sequence>
<evidence type="ECO:0000256" key="1">
    <source>
        <dbReference type="ARBA" id="ARBA00004496"/>
    </source>
</evidence>
<dbReference type="InterPro" id="IPR001753">
    <property type="entry name" value="Enoyl-CoA_hydra/iso"/>
</dbReference>
<comment type="pathway">
    <text evidence="2">Antibiotic biosynthesis.</text>
</comment>
<feature type="compositionally biased region" description="Low complexity" evidence="11">
    <location>
        <begin position="2375"/>
        <end position="2385"/>
    </location>
</feature>
<dbReference type="Pfam" id="PF00109">
    <property type="entry name" value="ketoacyl-synt"/>
    <property type="match status" value="3"/>
</dbReference>
<dbReference type="InterPro" id="IPR014030">
    <property type="entry name" value="Ketoacyl_synth_N"/>
</dbReference>
<dbReference type="SMART" id="SM00822">
    <property type="entry name" value="PKS_KR"/>
    <property type="match status" value="2"/>
</dbReference>
<dbReference type="NCBIfam" id="NF005496">
    <property type="entry name" value="PRK07110.1"/>
    <property type="match status" value="1"/>
</dbReference>
<dbReference type="CDD" id="cd00833">
    <property type="entry name" value="PKS"/>
    <property type="match status" value="3"/>
</dbReference>
<evidence type="ECO:0000256" key="2">
    <source>
        <dbReference type="ARBA" id="ARBA00004792"/>
    </source>
</evidence>
<dbReference type="Pfam" id="PF22336">
    <property type="entry name" value="RhiE-like_linker"/>
    <property type="match status" value="3"/>
</dbReference>
<evidence type="ECO:0000256" key="5">
    <source>
        <dbReference type="ARBA" id="ARBA00022553"/>
    </source>
</evidence>
<evidence type="ECO:0000256" key="10">
    <source>
        <dbReference type="RuleBase" id="RU003707"/>
    </source>
</evidence>
<comment type="caution">
    <text evidence="14">The sequence shown here is derived from an EMBL/GenBank/DDBJ whole genome shotgun (WGS) entry which is preliminary data.</text>
</comment>
<dbReference type="EMBL" id="JAYFSJ010000007">
    <property type="protein sequence ID" value="MEN7431236.1"/>
    <property type="molecule type" value="Genomic_DNA"/>
</dbReference>
<dbReference type="SMART" id="SM00825">
    <property type="entry name" value="PKS_KS"/>
    <property type="match status" value="3"/>
</dbReference>
<dbReference type="InterPro" id="IPR009081">
    <property type="entry name" value="PP-bd_ACP"/>
</dbReference>
<dbReference type="Pfam" id="PF00378">
    <property type="entry name" value="ECH_1"/>
    <property type="match status" value="2"/>
</dbReference>
<evidence type="ECO:0000313" key="15">
    <source>
        <dbReference type="Proteomes" id="UP001405405"/>
    </source>
</evidence>
<keyword evidence="15" id="KW-1185">Reference proteome</keyword>
<dbReference type="InterPro" id="IPR018376">
    <property type="entry name" value="Enoyl-CoA_hyd/isom_CS"/>
</dbReference>
<dbReference type="InterPro" id="IPR029045">
    <property type="entry name" value="ClpP/crotonase-like_dom_sf"/>
</dbReference>
<feature type="domain" description="Ketosynthase family 3 (KS3)" evidence="13">
    <location>
        <begin position="4089"/>
        <end position="4523"/>
    </location>
</feature>
<dbReference type="Gene3D" id="3.40.47.10">
    <property type="match status" value="3"/>
</dbReference>
<feature type="domain" description="Ketosynthase family 3 (KS3)" evidence="13">
    <location>
        <begin position="593"/>
        <end position="1018"/>
    </location>
</feature>
<dbReference type="SUPFAM" id="SSF53901">
    <property type="entry name" value="Thiolase-like"/>
    <property type="match status" value="3"/>
</dbReference>
<feature type="domain" description="Carrier" evidence="12">
    <location>
        <begin position="471"/>
        <end position="544"/>
    </location>
</feature>
<keyword evidence="6" id="KW-0808">Transferase</keyword>
<dbReference type="PROSITE" id="PS00012">
    <property type="entry name" value="PHOSPHOPANTETHEINE"/>
    <property type="match status" value="3"/>
</dbReference>
<keyword evidence="7" id="KW-0677">Repeat</keyword>
<dbReference type="Proteomes" id="UP001405405">
    <property type="component" value="Unassembled WGS sequence"/>
</dbReference>
<dbReference type="InterPro" id="IPR049552">
    <property type="entry name" value="PKS_DH_N"/>
</dbReference>
<comment type="similarity">
    <text evidence="10">Belongs to the enoyl-CoA hydratase/isomerase family.</text>
</comment>
<dbReference type="Gene3D" id="3.40.50.150">
    <property type="entry name" value="Vaccinia Virus protein VP39"/>
    <property type="match status" value="1"/>
</dbReference>
<dbReference type="InterPro" id="IPR050091">
    <property type="entry name" value="PKS_NRPS_Biosynth_Enz"/>
</dbReference>
<dbReference type="InterPro" id="IPR042104">
    <property type="entry name" value="PKS_dehydratase_sf"/>
</dbReference>
<organism evidence="14 15">
    <name type="scientific">Chromobacterium indicum</name>
    <dbReference type="NCBI Taxonomy" id="3110228"/>
    <lineage>
        <taxon>Bacteria</taxon>
        <taxon>Pseudomonadati</taxon>
        <taxon>Pseudomonadota</taxon>
        <taxon>Betaproteobacteria</taxon>
        <taxon>Neisseriales</taxon>
        <taxon>Chromobacteriaceae</taxon>
        <taxon>Chromobacterium</taxon>
    </lineage>
</organism>
<comment type="catalytic activity">
    <reaction evidence="9">
        <text>a (3S)-3-hydroxyacyl-CoA + NAD(+) = a 3-oxoacyl-CoA + NADH + H(+)</text>
        <dbReference type="Rhea" id="RHEA:22432"/>
        <dbReference type="ChEBI" id="CHEBI:15378"/>
        <dbReference type="ChEBI" id="CHEBI:57318"/>
        <dbReference type="ChEBI" id="CHEBI:57540"/>
        <dbReference type="ChEBI" id="CHEBI:57945"/>
        <dbReference type="ChEBI" id="CHEBI:90726"/>
        <dbReference type="EC" id="1.1.1.35"/>
    </reaction>
</comment>
<dbReference type="Pfam" id="PF08659">
    <property type="entry name" value="KR"/>
    <property type="match status" value="2"/>
</dbReference>
<reference evidence="14 15" key="1">
    <citation type="submission" date="2023-12" db="EMBL/GenBank/DDBJ databases">
        <title>Chromobacterium sp. strain TRC.1.1.SA producing antimicrobial pigment.</title>
        <authorList>
            <person name="Verma N."/>
            <person name="Choksket S."/>
            <person name="Pinnaka A.K."/>
            <person name="Korpole S."/>
        </authorList>
    </citation>
    <scope>NUCLEOTIDE SEQUENCE [LARGE SCALE GENOMIC DNA]</scope>
    <source>
        <strain evidence="14 15">TRC1.1.SA</strain>
    </source>
</reference>
<dbReference type="PROSITE" id="PS50075">
    <property type="entry name" value="CARRIER"/>
    <property type="match status" value="3"/>
</dbReference>
<evidence type="ECO:0000256" key="7">
    <source>
        <dbReference type="ARBA" id="ARBA00022737"/>
    </source>
</evidence>
<evidence type="ECO:0000256" key="3">
    <source>
        <dbReference type="ARBA" id="ARBA00022450"/>
    </source>
</evidence>
<dbReference type="CDD" id="cd06558">
    <property type="entry name" value="crotonase-like"/>
    <property type="match status" value="1"/>
</dbReference>
<dbReference type="InterPro" id="IPR014031">
    <property type="entry name" value="Ketoacyl_synth_C"/>
</dbReference>
<evidence type="ECO:0000256" key="4">
    <source>
        <dbReference type="ARBA" id="ARBA00022490"/>
    </source>
</evidence>
<evidence type="ECO:0000256" key="9">
    <source>
        <dbReference type="ARBA" id="ARBA00049556"/>
    </source>
</evidence>
<dbReference type="SMART" id="SM00823">
    <property type="entry name" value="PKS_PP"/>
    <property type="match status" value="5"/>
</dbReference>
<feature type="domain" description="Carrier" evidence="12">
    <location>
        <begin position="2185"/>
        <end position="2262"/>
    </location>
</feature>
<dbReference type="Gene3D" id="3.90.226.10">
    <property type="entry name" value="2-enoyl-CoA Hydratase, Chain A, domain 1"/>
    <property type="match status" value="3"/>
</dbReference>
<keyword evidence="3" id="KW-0596">Phosphopantetheine</keyword>
<dbReference type="Gene3D" id="3.40.50.720">
    <property type="entry name" value="NAD(P)-binding Rossmann-like Domain"/>
    <property type="match status" value="2"/>
</dbReference>
<dbReference type="CDD" id="cd08953">
    <property type="entry name" value="KR_2_SDR_x"/>
    <property type="match status" value="1"/>
</dbReference>
<proteinExistence type="inferred from homology"/>
<evidence type="ECO:0000259" key="13">
    <source>
        <dbReference type="PROSITE" id="PS52004"/>
    </source>
</evidence>
<evidence type="ECO:0000256" key="8">
    <source>
        <dbReference type="ARBA" id="ARBA00023268"/>
    </source>
</evidence>
<dbReference type="InterPro" id="IPR036736">
    <property type="entry name" value="ACP-like_sf"/>
</dbReference>
<dbReference type="InterPro" id="IPR006162">
    <property type="entry name" value="Ppantetheine_attach_site"/>
</dbReference>
<dbReference type="PANTHER" id="PTHR43775">
    <property type="entry name" value="FATTY ACID SYNTHASE"/>
    <property type="match status" value="1"/>
</dbReference>
<dbReference type="Gene3D" id="1.10.1240.100">
    <property type="match status" value="3"/>
</dbReference>
<keyword evidence="4" id="KW-0963">Cytoplasm</keyword>
<dbReference type="Pfam" id="PF02801">
    <property type="entry name" value="Ketoacyl-synt_C"/>
    <property type="match status" value="3"/>
</dbReference>
<dbReference type="InterPro" id="IPR020806">
    <property type="entry name" value="PKS_PP-bd"/>
</dbReference>
<dbReference type="PANTHER" id="PTHR43775:SF37">
    <property type="entry name" value="SI:DKEY-61P9.11"/>
    <property type="match status" value="1"/>
</dbReference>
<dbReference type="Gene3D" id="1.10.1200.10">
    <property type="entry name" value="ACP-like"/>
    <property type="match status" value="5"/>
</dbReference>
<evidence type="ECO:0000256" key="11">
    <source>
        <dbReference type="SAM" id="MobiDB-lite"/>
    </source>
</evidence>
<evidence type="ECO:0000256" key="6">
    <source>
        <dbReference type="ARBA" id="ARBA00022679"/>
    </source>
</evidence>